<protein>
    <submittedName>
        <fullName evidence="3">Uncharacterized protein</fullName>
    </submittedName>
</protein>
<feature type="region of interest" description="Disordered" evidence="2">
    <location>
        <begin position="67"/>
        <end position="90"/>
    </location>
</feature>
<evidence type="ECO:0000313" key="3">
    <source>
        <dbReference type="EMBL" id="KAJ1215038.1"/>
    </source>
</evidence>
<accession>A0AAV7WP50</accession>
<dbReference type="PANTHER" id="PTHR11505">
    <property type="entry name" value="L1 TRANSPOSABLE ELEMENT-RELATED"/>
    <property type="match status" value="1"/>
</dbReference>
<evidence type="ECO:0000256" key="1">
    <source>
        <dbReference type="SAM" id="Coils"/>
    </source>
</evidence>
<name>A0AAV7WP50_PLEWA</name>
<feature type="coiled-coil region" evidence="1">
    <location>
        <begin position="160"/>
        <end position="229"/>
    </location>
</feature>
<sequence length="293" mass="32757">MRGLGGTRDSDIRKRGGEDGFSNKSVCLNATCRALPRWRPDGSEVSQHHQQTEIISGGWTFPVPPLDRGAPGALLKEGGARKAPEEAPQASITKYPRRRVTLRLTLRWQLPGDQSEEDTQPEPSNALGDTAISPNEAEPVTLTFLETLFGAISADIAILKQHLAKDIKELTKDMNELGDRVDTLERTSDTQGKELDGHQRELLELQDKNAELRYQVEDLENRSRRANIRIEGVPLQAAGGYLEDYTHRLFHHIAPEHTPQEITIDTVHRAGRPATSPGQPQNILTCLHYYRQK</sequence>
<feature type="region of interest" description="Disordered" evidence="2">
    <location>
        <begin position="107"/>
        <end position="132"/>
    </location>
</feature>
<dbReference type="InterPro" id="IPR004244">
    <property type="entry name" value="Transposase_22"/>
</dbReference>
<proteinExistence type="predicted"/>
<dbReference type="EMBL" id="JANPWB010000001">
    <property type="protein sequence ID" value="KAJ1215038.1"/>
    <property type="molecule type" value="Genomic_DNA"/>
</dbReference>
<evidence type="ECO:0000256" key="2">
    <source>
        <dbReference type="SAM" id="MobiDB-lite"/>
    </source>
</evidence>
<feature type="region of interest" description="Disordered" evidence="2">
    <location>
        <begin position="1"/>
        <end position="24"/>
    </location>
</feature>
<dbReference type="Gene3D" id="3.30.70.1820">
    <property type="entry name" value="L1 transposable element, RRM domain"/>
    <property type="match status" value="1"/>
</dbReference>
<dbReference type="Proteomes" id="UP001066276">
    <property type="component" value="Chromosome 1_1"/>
</dbReference>
<keyword evidence="1" id="KW-0175">Coiled coil</keyword>
<dbReference type="AlphaFoldDB" id="A0AAV7WP50"/>
<comment type="caution">
    <text evidence="3">The sequence shown here is derived from an EMBL/GenBank/DDBJ whole genome shotgun (WGS) entry which is preliminary data.</text>
</comment>
<reference evidence="3" key="1">
    <citation type="journal article" date="2022" name="bioRxiv">
        <title>Sequencing and chromosome-scale assembly of the giantPleurodeles waltlgenome.</title>
        <authorList>
            <person name="Brown T."/>
            <person name="Elewa A."/>
            <person name="Iarovenko S."/>
            <person name="Subramanian E."/>
            <person name="Araus A.J."/>
            <person name="Petzold A."/>
            <person name="Susuki M."/>
            <person name="Suzuki K.-i.T."/>
            <person name="Hayashi T."/>
            <person name="Toyoda A."/>
            <person name="Oliveira C."/>
            <person name="Osipova E."/>
            <person name="Leigh N.D."/>
            <person name="Simon A."/>
            <person name="Yun M.H."/>
        </authorList>
    </citation>
    <scope>NUCLEOTIDE SEQUENCE</scope>
    <source>
        <strain evidence="3">20211129_DDA</strain>
        <tissue evidence="3">Liver</tissue>
    </source>
</reference>
<organism evidence="3 4">
    <name type="scientific">Pleurodeles waltl</name>
    <name type="common">Iberian ribbed newt</name>
    <dbReference type="NCBI Taxonomy" id="8319"/>
    <lineage>
        <taxon>Eukaryota</taxon>
        <taxon>Metazoa</taxon>
        <taxon>Chordata</taxon>
        <taxon>Craniata</taxon>
        <taxon>Vertebrata</taxon>
        <taxon>Euteleostomi</taxon>
        <taxon>Amphibia</taxon>
        <taxon>Batrachia</taxon>
        <taxon>Caudata</taxon>
        <taxon>Salamandroidea</taxon>
        <taxon>Salamandridae</taxon>
        <taxon>Pleurodelinae</taxon>
        <taxon>Pleurodeles</taxon>
    </lineage>
</organism>
<keyword evidence="4" id="KW-1185">Reference proteome</keyword>
<gene>
    <name evidence="3" type="ORF">NDU88_002648</name>
</gene>
<feature type="compositionally biased region" description="Basic and acidic residues" evidence="2">
    <location>
        <begin position="8"/>
        <end position="18"/>
    </location>
</feature>
<evidence type="ECO:0000313" key="4">
    <source>
        <dbReference type="Proteomes" id="UP001066276"/>
    </source>
</evidence>